<protein>
    <submittedName>
        <fullName evidence="5">Histidine triad (HIT) family protein</fullName>
    </submittedName>
</protein>
<feature type="domain" description="HIT" evidence="4">
    <location>
        <begin position="5"/>
        <end position="109"/>
    </location>
</feature>
<dbReference type="PANTHER" id="PTHR23089">
    <property type="entry name" value="HISTIDINE TRIAD HIT PROTEIN"/>
    <property type="match status" value="1"/>
</dbReference>
<reference evidence="5 6" key="1">
    <citation type="submission" date="2017-06" db="EMBL/GenBank/DDBJ databases">
        <authorList>
            <person name="Kim H.J."/>
            <person name="Triplett B.A."/>
        </authorList>
    </citation>
    <scope>NUCLEOTIDE SEQUENCE [LARGE SCALE GENOMIC DNA]</scope>
    <source>
        <strain evidence="5 6">DSM 18704</strain>
    </source>
</reference>
<keyword evidence="6" id="KW-1185">Reference proteome</keyword>
<dbReference type="EMBL" id="FZOU01000001">
    <property type="protein sequence ID" value="SNS27788.1"/>
    <property type="molecule type" value="Genomic_DNA"/>
</dbReference>
<organism evidence="5 6">
    <name type="scientific">Granulicella rosea</name>
    <dbReference type="NCBI Taxonomy" id="474952"/>
    <lineage>
        <taxon>Bacteria</taxon>
        <taxon>Pseudomonadati</taxon>
        <taxon>Acidobacteriota</taxon>
        <taxon>Terriglobia</taxon>
        <taxon>Terriglobales</taxon>
        <taxon>Acidobacteriaceae</taxon>
        <taxon>Granulicella</taxon>
    </lineage>
</organism>
<dbReference type="InterPro" id="IPR036265">
    <property type="entry name" value="HIT-like_sf"/>
</dbReference>
<dbReference type="OrthoDB" id="9784774at2"/>
<proteinExistence type="predicted"/>
<dbReference type="Gene3D" id="3.30.428.10">
    <property type="entry name" value="HIT-like"/>
    <property type="match status" value="1"/>
</dbReference>
<dbReference type="PROSITE" id="PS00892">
    <property type="entry name" value="HIT_1"/>
    <property type="match status" value="1"/>
</dbReference>
<sequence length="109" mass="11745">MSDCLFCKIAANQIPVKRLDEDDLSLAFADINPQAPKHLLVIPKAHYATAADAPAELLGALLAKAAALGERELPNGYRIVINTRDDGGQTVHHLHLHLLGGRHMGWPPG</sequence>
<evidence type="ECO:0000256" key="1">
    <source>
        <dbReference type="PIRSR" id="PIRSR601310-1"/>
    </source>
</evidence>
<dbReference type="PROSITE" id="PS51084">
    <property type="entry name" value="HIT_2"/>
    <property type="match status" value="1"/>
</dbReference>
<name>A0A239D700_9BACT</name>
<gene>
    <name evidence="5" type="ORF">SAMN05421770_101310</name>
</gene>
<evidence type="ECO:0000313" key="5">
    <source>
        <dbReference type="EMBL" id="SNS27788.1"/>
    </source>
</evidence>
<dbReference type="GO" id="GO:0003824">
    <property type="term" value="F:catalytic activity"/>
    <property type="evidence" value="ECO:0007669"/>
    <property type="project" value="InterPro"/>
</dbReference>
<dbReference type="RefSeq" id="WP_089406619.1">
    <property type="nucleotide sequence ID" value="NZ_FZOU01000001.1"/>
</dbReference>
<dbReference type="AlphaFoldDB" id="A0A239D700"/>
<accession>A0A239D700</accession>
<dbReference type="Pfam" id="PF01230">
    <property type="entry name" value="HIT"/>
    <property type="match status" value="1"/>
</dbReference>
<feature type="short sequence motif" description="Histidine triad motif" evidence="2 3">
    <location>
        <begin position="93"/>
        <end position="97"/>
    </location>
</feature>
<dbReference type="Proteomes" id="UP000198356">
    <property type="component" value="Unassembled WGS sequence"/>
</dbReference>
<evidence type="ECO:0000256" key="2">
    <source>
        <dbReference type="PIRSR" id="PIRSR601310-3"/>
    </source>
</evidence>
<dbReference type="InterPro" id="IPR001310">
    <property type="entry name" value="Histidine_triad_HIT"/>
</dbReference>
<evidence type="ECO:0000256" key="3">
    <source>
        <dbReference type="PROSITE-ProRule" id="PRU00464"/>
    </source>
</evidence>
<dbReference type="InterPro" id="IPR011146">
    <property type="entry name" value="HIT-like"/>
</dbReference>
<evidence type="ECO:0000313" key="6">
    <source>
        <dbReference type="Proteomes" id="UP000198356"/>
    </source>
</evidence>
<dbReference type="PRINTS" id="PR00332">
    <property type="entry name" value="HISTRIAD"/>
</dbReference>
<evidence type="ECO:0000259" key="4">
    <source>
        <dbReference type="PROSITE" id="PS51084"/>
    </source>
</evidence>
<dbReference type="InterPro" id="IPR019808">
    <property type="entry name" value="Histidine_triad_CS"/>
</dbReference>
<feature type="active site" description="Tele-AMP-histidine intermediate" evidence="1">
    <location>
        <position position="95"/>
    </location>
</feature>
<dbReference type="SUPFAM" id="SSF54197">
    <property type="entry name" value="HIT-like"/>
    <property type="match status" value="1"/>
</dbReference>